<reference evidence="3" key="1">
    <citation type="submission" date="2022-06" db="EMBL/GenBank/DDBJ databases">
        <title>Akkermansia biwalacus sp. nov., an anaerobic mucin-degrading bacterium isolated from human intestine.</title>
        <authorList>
            <person name="Kobayashi Y."/>
            <person name="Inoue S."/>
            <person name="Kawahara T."/>
            <person name="Kohda N."/>
        </authorList>
    </citation>
    <scope>NUCLEOTIDE SEQUENCE</scope>
    <source>
        <strain evidence="3">WON2089</strain>
    </source>
</reference>
<evidence type="ECO:0000256" key="2">
    <source>
        <dbReference type="SAM" id="SignalP"/>
    </source>
</evidence>
<feature type="transmembrane region" description="Helical" evidence="1">
    <location>
        <begin position="1358"/>
        <end position="1381"/>
    </location>
</feature>
<dbReference type="PANTHER" id="PTHR31272:SF9">
    <property type="entry name" value="BLL1027 PROTEIN"/>
    <property type="match status" value="1"/>
</dbReference>
<feature type="chain" id="PRO_5046610373" description="Thioredoxin domain-containing protein" evidence="2">
    <location>
        <begin position="20"/>
        <end position="1421"/>
    </location>
</feature>
<feature type="transmembrane region" description="Helical" evidence="1">
    <location>
        <begin position="1402"/>
        <end position="1420"/>
    </location>
</feature>
<keyword evidence="2" id="KW-0732">Signal</keyword>
<feature type="signal peptide" evidence="2">
    <location>
        <begin position="1"/>
        <end position="19"/>
    </location>
</feature>
<dbReference type="InterPro" id="IPR011989">
    <property type="entry name" value="ARM-like"/>
</dbReference>
<name>A0ABM7ZJ85_9BACT</name>
<dbReference type="EMBL" id="AP025943">
    <property type="protein sequence ID" value="BDL44789.1"/>
    <property type="molecule type" value="Genomic_DNA"/>
</dbReference>
<sequence>MKPFLFHFLCLSMFLGLNAGGTVLTEEQLIAAEQPSALVKFLEKEGKDPRPDLVAMLKSQRLAVRSKALDALEDMAGNDFGFDPWTDPDKADPGPLLSWEAWLKQPSRAENGGKEQDDTRLYSMILTGTEKARESACRALLSRKRQALEFLTGYLEKHPDLDADTERAIRQARFRMQLDEVTPDASLLARKLAGSHRNDIIDALEALRKKPVSTLPVIHEFLDHRDPLVREVAVDVFLQNGKKSAVDHIAPLLERETDENVLQIAFRRASDNDDEESRAGLEKLLVRHASSESEDLCLAALKSLSEIEKLQTAIDPEQLLKLFRHPEWRIRHQALLYAGKHRIVQPPLDGKLGEIRAAAVRSGVVRPSSAELLYPRVVEMFRDEDESVRAAAFLVAARMKSAALAPALEQLAFDMPDMVPVILYAMMAGNAELSPAMQAMLKRMPAEKVNVLVRQEDQWDNMLTASDPNNTAKLVIQCLLEHPDPEVKSILAVMEADRLDEDSSPEAWRFVLDRLKDSSVPLKTKEKMISTMSLSYGEIGKLCKLAILGDIKVDPNDNWETQKIKKLKKIQSFGVELVNILREFSTLKDEEYSGLKNKCIRTLLQYGDEEAFRSVLASYRILPQEMRYEIAYRISSEKDFLFRNLPLVKLVAQDEDPEVRERMKSFFEKVCEYYSSSKREESRGRKLTILNNSRRNAEMQAFLDEVFTQKYGDQYWTYFLRNFLGSYEISRLFERIPPDKYSIFFPRKYIRGVADDPARSPWQRASAEFALFLQEYPHAVFPPAGVDENPVLASLRTFPQGIREIPEWIVQTLSSPDPMVRCNAITLLMPLSGIKMALRSPEGELLEGDFPALRRLYEKSYLGGRKAEKSSLLPDVLASLSRLAVKDPDLRVRVYASLAQLVASRKCDVDAFCAILGEVSRKNEELEEQGRYNNEWDKLLDYFQNVFTDRLQSREYEMYENFSGGGTMFAFEPPDPLPGKGKLTEEERRLFVRVSTEVLKDMYWSSSLTRKYGAAAVPAVMSFASMMQGREKAASAAETDSVAVRETAGTHPPDPNAPFLVVFFEKSGCDECARVMRDLESLRREYPAMQLETYSITDDRGTEFNALLSSRFKIPQRDRLIAPSVFGAAGGLMRDRLTSGNLKALLEDSRRQPESGIRPDGTRPAWAMMDREAMKQAGKEVQDTYESLSLGVVLLGGLIDGVNPCAFATLIFFLSYLQIARRSPRELLLTGGSFVLSVYLTYFAIGLAFHELIGQLQAWSSLKMVMDVLFSLLALLAAVLSFRDAWLARRGRLADMSLTLPDFLKKRIRRTAREQSKSARFIVAAFAAGIVISALELACTGQVYAPIIYQIRQGSSSAVGMLALYNLAFILPLLLIFFLAYRGMKAEALIRYQQKHAFLVKMLLGVLFLCLAAIIVWGAVR</sequence>
<keyword evidence="1" id="KW-1133">Transmembrane helix</keyword>
<dbReference type="Proteomes" id="UP001062263">
    <property type="component" value="Chromosome"/>
</dbReference>
<dbReference type="InterPro" id="IPR016024">
    <property type="entry name" value="ARM-type_fold"/>
</dbReference>
<dbReference type="PANTHER" id="PTHR31272">
    <property type="entry name" value="CYTOCHROME C-TYPE BIOGENESIS PROTEIN HI_1454-RELATED"/>
    <property type="match status" value="1"/>
</dbReference>
<protein>
    <recommendedName>
        <fullName evidence="5">Thioredoxin domain-containing protein</fullName>
    </recommendedName>
</protein>
<dbReference type="SUPFAM" id="SSF48371">
    <property type="entry name" value="ARM repeat"/>
    <property type="match status" value="1"/>
</dbReference>
<evidence type="ECO:0000313" key="3">
    <source>
        <dbReference type="EMBL" id="BDL44789.1"/>
    </source>
</evidence>
<dbReference type="Gene3D" id="1.25.10.10">
    <property type="entry name" value="Leucine-rich Repeat Variant"/>
    <property type="match status" value="1"/>
</dbReference>
<dbReference type="RefSeq" id="WP_215436518.1">
    <property type="nucleotide sequence ID" value="NZ_AP025943.1"/>
</dbReference>
<keyword evidence="1" id="KW-0812">Transmembrane</keyword>
<feature type="transmembrane region" description="Helical" evidence="1">
    <location>
        <begin position="1227"/>
        <end position="1249"/>
    </location>
</feature>
<accession>A0ABM7ZJ85</accession>
<proteinExistence type="predicted"/>
<keyword evidence="1" id="KW-0472">Membrane</keyword>
<evidence type="ECO:0000313" key="4">
    <source>
        <dbReference type="Proteomes" id="UP001062263"/>
    </source>
</evidence>
<dbReference type="InterPro" id="IPR051790">
    <property type="entry name" value="Cytochrome_c-biogenesis_DsbD"/>
</dbReference>
<evidence type="ECO:0008006" key="5">
    <source>
        <dbReference type="Google" id="ProtNLM"/>
    </source>
</evidence>
<keyword evidence="4" id="KW-1185">Reference proteome</keyword>
<evidence type="ECO:0000256" key="1">
    <source>
        <dbReference type="SAM" id="Phobius"/>
    </source>
</evidence>
<feature type="transmembrane region" description="Helical" evidence="1">
    <location>
        <begin position="1319"/>
        <end position="1338"/>
    </location>
</feature>
<feature type="transmembrane region" description="Helical" evidence="1">
    <location>
        <begin position="1261"/>
        <end position="1282"/>
    </location>
</feature>
<organism evidence="3 4">
    <name type="scientific">Akkermansia biwaensis</name>
    <dbReference type="NCBI Taxonomy" id="2946555"/>
    <lineage>
        <taxon>Bacteria</taxon>
        <taxon>Pseudomonadati</taxon>
        <taxon>Verrucomicrobiota</taxon>
        <taxon>Verrucomicrobiia</taxon>
        <taxon>Verrucomicrobiales</taxon>
        <taxon>Akkermansiaceae</taxon>
        <taxon>Akkermansia</taxon>
    </lineage>
</organism>
<gene>
    <name evidence="3" type="ORF">Abiwalacus_23630</name>
</gene>
<feature type="transmembrane region" description="Helical" evidence="1">
    <location>
        <begin position="1188"/>
        <end position="1215"/>
    </location>
</feature>